<dbReference type="OrthoDB" id="1645729at2"/>
<dbReference type="RefSeq" id="WP_060534594.1">
    <property type="nucleotide sequence ID" value="NZ_CP013023.1"/>
</dbReference>
<comment type="similarity">
    <text evidence="1">Belongs to the HesB/IscA family.</text>
</comment>
<name>A0A172ZGS7_9BACL</name>
<evidence type="ECO:0000256" key="1">
    <source>
        <dbReference type="ARBA" id="ARBA00006718"/>
    </source>
</evidence>
<dbReference type="InterPro" id="IPR035903">
    <property type="entry name" value="HesB-like_dom_sf"/>
</dbReference>
<dbReference type="STRING" id="1616788.AR543_11690"/>
<dbReference type="AlphaFoldDB" id="A0A172ZGS7"/>
<proteinExistence type="inferred from homology"/>
<dbReference type="PIRSF" id="PIRSF034852">
    <property type="entry name" value="UCP034852"/>
    <property type="match status" value="1"/>
</dbReference>
<protein>
    <recommendedName>
        <fullName evidence="4">HesB/YadR/YfhF family protein</fullName>
    </recommendedName>
</protein>
<accession>A0A172ZGS7</accession>
<keyword evidence="3" id="KW-1185">Reference proteome</keyword>
<dbReference type="EMBL" id="CP013023">
    <property type="protein sequence ID" value="ANF96602.1"/>
    <property type="molecule type" value="Genomic_DNA"/>
</dbReference>
<evidence type="ECO:0000313" key="2">
    <source>
        <dbReference type="EMBL" id="ANF96602.1"/>
    </source>
</evidence>
<evidence type="ECO:0000313" key="3">
    <source>
        <dbReference type="Proteomes" id="UP000078148"/>
    </source>
</evidence>
<reference evidence="3" key="1">
    <citation type="submission" date="2015-10" db="EMBL/GenBank/DDBJ databases">
        <title>Genome of Paenibacillus bovis sp. nov.</title>
        <authorList>
            <person name="Wu Z."/>
            <person name="Gao C."/>
            <person name="Liu Z."/>
            <person name="Zheng H."/>
        </authorList>
    </citation>
    <scope>NUCLEOTIDE SEQUENCE [LARGE SCALE GENOMIC DNA]</scope>
    <source>
        <strain evidence="3">BD3526</strain>
    </source>
</reference>
<evidence type="ECO:0008006" key="4">
    <source>
        <dbReference type="Google" id="ProtNLM"/>
    </source>
</evidence>
<organism evidence="2 3">
    <name type="scientific">Paenibacillus bovis</name>
    <dbReference type="NCBI Taxonomy" id="1616788"/>
    <lineage>
        <taxon>Bacteria</taxon>
        <taxon>Bacillati</taxon>
        <taxon>Bacillota</taxon>
        <taxon>Bacilli</taxon>
        <taxon>Bacillales</taxon>
        <taxon>Paenibacillaceae</taxon>
        <taxon>Paenibacillus</taxon>
    </lineage>
</organism>
<dbReference type="InterPro" id="IPR008326">
    <property type="entry name" value="PdhI-like"/>
</dbReference>
<dbReference type="Proteomes" id="UP000078148">
    <property type="component" value="Chromosome"/>
</dbReference>
<sequence length="98" mass="11311">MSIAVSDEAARWYKKELDLKEGDALRFYARYSSNSDIHPGFSLGISVEPPISPGLEQEAEGIQFYMEAQDLWYLNGYKLNVEYMDNEDDIRYAYVPES</sequence>
<gene>
    <name evidence="2" type="ORF">AR543_11690</name>
</gene>
<reference evidence="2 3" key="2">
    <citation type="journal article" date="2016" name="Int. J. Syst. Evol. Microbiol.">
        <title>Paenibacillus bovis sp. nov., isolated from raw yak (Bos grunniens) milk.</title>
        <authorList>
            <person name="Gao C."/>
            <person name="Han J."/>
            <person name="Liu Z."/>
            <person name="Xu X."/>
            <person name="Hang F."/>
            <person name="Wu Z."/>
        </authorList>
    </citation>
    <scope>NUCLEOTIDE SEQUENCE [LARGE SCALE GENOMIC DNA]</scope>
    <source>
        <strain evidence="2 3">BD3526</strain>
    </source>
</reference>
<dbReference type="SUPFAM" id="SSF89360">
    <property type="entry name" value="HesB-like domain"/>
    <property type="match status" value="1"/>
</dbReference>
<dbReference type="KEGG" id="pbv:AR543_11690"/>